<evidence type="ECO:0000313" key="2">
    <source>
        <dbReference type="WBParaSite" id="PS1159_v2.g2361.t1"/>
    </source>
</evidence>
<proteinExistence type="predicted"/>
<dbReference type="WBParaSite" id="PS1159_v2.g2361.t1">
    <property type="protein sequence ID" value="PS1159_v2.g2361.t1"/>
    <property type="gene ID" value="PS1159_v2.g2361"/>
</dbReference>
<protein>
    <submittedName>
        <fullName evidence="2">Uncharacterized protein</fullName>
    </submittedName>
</protein>
<reference evidence="2" key="1">
    <citation type="submission" date="2022-11" db="UniProtKB">
        <authorList>
            <consortium name="WormBaseParasite"/>
        </authorList>
    </citation>
    <scope>IDENTIFICATION</scope>
</reference>
<evidence type="ECO:0000313" key="1">
    <source>
        <dbReference type="Proteomes" id="UP000887580"/>
    </source>
</evidence>
<organism evidence="1 2">
    <name type="scientific">Panagrolaimus sp. PS1159</name>
    <dbReference type="NCBI Taxonomy" id="55785"/>
    <lineage>
        <taxon>Eukaryota</taxon>
        <taxon>Metazoa</taxon>
        <taxon>Ecdysozoa</taxon>
        <taxon>Nematoda</taxon>
        <taxon>Chromadorea</taxon>
        <taxon>Rhabditida</taxon>
        <taxon>Tylenchina</taxon>
        <taxon>Panagrolaimomorpha</taxon>
        <taxon>Panagrolaimoidea</taxon>
        <taxon>Panagrolaimidae</taxon>
        <taxon>Panagrolaimus</taxon>
    </lineage>
</organism>
<sequence length="693" mass="77091">MFRKKGFIIFGIILLILTVNISGLETNDNDDSGEASDSEDHVTLLNNEKEVEEDEPKETFSSQDFADEDIDRMPHRKESTIPPVSNTRHILEEFTPENEDKSLDSVTKSHLDTALNILGSARTSDYSIYDIRAAFLDLESAAESGTKVLFEKLVSKGSTDGHLGMAFLHLTGVTMKRPNRPLGLLHLQFAANGGNPLAQMAIGYRYQGGIDMKANCEKALSWYKIVANKVASKVTFLGGASVQRLRIPDELDSASSNIMDTNVFTYYRYLAENGDIPAILGLATLHLTGSKGVEIDYKAAAKYFAIAADAGNAQAFAYLGKMYYDGTIATPRDDELAYKYFKKAADKGNSLGQTGLGLLYLEGRGVRADHVKAFRMFSAASEQGSVEGQFYLGYMHYKGFGNVRDHKTAAKYFQLASQSGNLLAIYNLAQMHSSGIGVARSCQLAVELYKTVAERGRWTEKFMEAYNKYSKGAVDEAAFNYMLLGELGYEIAQTNFAHIVEENAKTQQLFHTEVEAFKWSLLSWQRSANQQYPFARVKLGDFNYYGLGTNTDYSAALNHYKIAADNHHSAQAMFNLGYMHEQGLGLEKDLHLAKRYYDLAAETSVDAVVPVALAMLKLRAIFFVDYMKDNFAWHSALIVFLDSTLGPHWDFFVMSVLLAIIPYLLLQYWQNRRQIAAAAQIPGDHVPVPPAAE</sequence>
<name>A0AC35G3R5_9BILA</name>
<dbReference type="Proteomes" id="UP000887580">
    <property type="component" value="Unplaced"/>
</dbReference>
<accession>A0AC35G3R5</accession>